<proteinExistence type="predicted"/>
<accession>A0A834WU03</accession>
<evidence type="ECO:0000256" key="1">
    <source>
        <dbReference type="SAM" id="MobiDB-lite"/>
    </source>
</evidence>
<name>A0A834WU03_9FABA</name>
<dbReference type="EMBL" id="JAAIUW010000005">
    <property type="protein sequence ID" value="KAF7832353.1"/>
    <property type="molecule type" value="Genomic_DNA"/>
</dbReference>
<sequence length="90" mass="10512">MCSPQLNCKVVLLTNDQVPAHSPKISQPILQFLHFNDPPVRHRRNICRNMQVEEEQNHGCREEAQENRGESLSVFMPRDEDTKSLEEKKE</sequence>
<keyword evidence="3" id="KW-1185">Reference proteome</keyword>
<gene>
    <name evidence="2" type="ORF">G2W53_014686</name>
</gene>
<evidence type="ECO:0000313" key="3">
    <source>
        <dbReference type="Proteomes" id="UP000634136"/>
    </source>
</evidence>
<reference evidence="2" key="1">
    <citation type="submission" date="2020-09" db="EMBL/GenBank/DDBJ databases">
        <title>Genome-Enabled Discovery of Anthraquinone Biosynthesis in Senna tora.</title>
        <authorList>
            <person name="Kang S.-H."/>
            <person name="Pandey R.P."/>
            <person name="Lee C.-M."/>
            <person name="Sim J.-S."/>
            <person name="Jeong J.-T."/>
            <person name="Choi B.-S."/>
            <person name="Jung M."/>
            <person name="Ginzburg D."/>
            <person name="Zhao K."/>
            <person name="Won S.Y."/>
            <person name="Oh T.-J."/>
            <person name="Yu Y."/>
            <person name="Kim N.-H."/>
            <person name="Lee O.R."/>
            <person name="Lee T.-H."/>
            <person name="Bashyal P."/>
            <person name="Kim T.-S."/>
            <person name="Lee W.-H."/>
            <person name="Kawkins C."/>
            <person name="Kim C.-K."/>
            <person name="Kim J.S."/>
            <person name="Ahn B.O."/>
            <person name="Rhee S.Y."/>
            <person name="Sohng J.K."/>
        </authorList>
    </citation>
    <scope>NUCLEOTIDE SEQUENCE</scope>
    <source>
        <tissue evidence="2">Leaf</tissue>
    </source>
</reference>
<evidence type="ECO:0000313" key="2">
    <source>
        <dbReference type="EMBL" id="KAF7832353.1"/>
    </source>
</evidence>
<dbReference type="Proteomes" id="UP000634136">
    <property type="component" value="Unassembled WGS sequence"/>
</dbReference>
<protein>
    <submittedName>
        <fullName evidence="2">Uncharacterized protein</fullName>
    </submittedName>
</protein>
<organism evidence="2 3">
    <name type="scientific">Senna tora</name>
    <dbReference type="NCBI Taxonomy" id="362788"/>
    <lineage>
        <taxon>Eukaryota</taxon>
        <taxon>Viridiplantae</taxon>
        <taxon>Streptophyta</taxon>
        <taxon>Embryophyta</taxon>
        <taxon>Tracheophyta</taxon>
        <taxon>Spermatophyta</taxon>
        <taxon>Magnoliopsida</taxon>
        <taxon>eudicotyledons</taxon>
        <taxon>Gunneridae</taxon>
        <taxon>Pentapetalae</taxon>
        <taxon>rosids</taxon>
        <taxon>fabids</taxon>
        <taxon>Fabales</taxon>
        <taxon>Fabaceae</taxon>
        <taxon>Caesalpinioideae</taxon>
        <taxon>Cassia clade</taxon>
        <taxon>Senna</taxon>
    </lineage>
</organism>
<comment type="caution">
    <text evidence="2">The sequence shown here is derived from an EMBL/GenBank/DDBJ whole genome shotgun (WGS) entry which is preliminary data.</text>
</comment>
<feature type="compositionally biased region" description="Basic and acidic residues" evidence="1">
    <location>
        <begin position="55"/>
        <end position="69"/>
    </location>
</feature>
<feature type="compositionally biased region" description="Basic and acidic residues" evidence="1">
    <location>
        <begin position="77"/>
        <end position="90"/>
    </location>
</feature>
<feature type="region of interest" description="Disordered" evidence="1">
    <location>
        <begin position="54"/>
        <end position="90"/>
    </location>
</feature>
<dbReference type="AlphaFoldDB" id="A0A834WU03"/>